<keyword evidence="2" id="KW-1185">Reference proteome</keyword>
<name>A0ABP5DUN5_9MICO</name>
<organism evidence="1 2">
    <name type="scientific">Microbacterium pumilum</name>
    <dbReference type="NCBI Taxonomy" id="344165"/>
    <lineage>
        <taxon>Bacteria</taxon>
        <taxon>Bacillati</taxon>
        <taxon>Actinomycetota</taxon>
        <taxon>Actinomycetes</taxon>
        <taxon>Micrococcales</taxon>
        <taxon>Microbacteriaceae</taxon>
        <taxon>Microbacterium</taxon>
    </lineage>
</organism>
<proteinExistence type="predicted"/>
<dbReference type="RefSeq" id="WP_344061321.1">
    <property type="nucleotide sequence ID" value="NZ_BAAAOH010000001.1"/>
</dbReference>
<reference evidence="2" key="1">
    <citation type="journal article" date="2019" name="Int. J. Syst. Evol. Microbiol.">
        <title>The Global Catalogue of Microorganisms (GCM) 10K type strain sequencing project: providing services to taxonomists for standard genome sequencing and annotation.</title>
        <authorList>
            <consortium name="The Broad Institute Genomics Platform"/>
            <consortium name="The Broad Institute Genome Sequencing Center for Infectious Disease"/>
            <person name="Wu L."/>
            <person name="Ma J."/>
        </authorList>
    </citation>
    <scope>NUCLEOTIDE SEQUENCE [LARGE SCALE GENOMIC DNA]</scope>
    <source>
        <strain evidence="2">JCM 14902</strain>
    </source>
</reference>
<sequence length="288" mass="29308">MARSVIVAIIFATGLVLGVGGTIVSHSTAIVPSVESPVPRPPGTPEGAREPDAVAVALAPPPIQRRPQAETTFVPISPCRIADTRVAGGAIAANATRAFYVQGTSGFLPQGGTVGGCDIPAGATAVALSAAVTDAGAAGNMTAYPTGGSSGSGFINVTPGQVTRASGTFAIAPSGKSLTVRNRSGAPAGIVLDVQGYYVPPLEAMIDPAGTPYSGSSRVLGATQVSTGVYDVRFDRQVVYCSVVASTYFSQFTVSTDTYLWADDRVRVKITTATGAPVNEYFYIIVSC</sequence>
<protein>
    <recommendedName>
        <fullName evidence="3">Sortase</fullName>
    </recommendedName>
</protein>
<evidence type="ECO:0000313" key="1">
    <source>
        <dbReference type="EMBL" id="GAA1986071.1"/>
    </source>
</evidence>
<dbReference type="Proteomes" id="UP001500326">
    <property type="component" value="Unassembled WGS sequence"/>
</dbReference>
<dbReference type="EMBL" id="BAAAOH010000001">
    <property type="protein sequence ID" value="GAA1986071.1"/>
    <property type="molecule type" value="Genomic_DNA"/>
</dbReference>
<gene>
    <name evidence="1" type="ORF">GCM10009777_20160</name>
</gene>
<comment type="caution">
    <text evidence="1">The sequence shown here is derived from an EMBL/GenBank/DDBJ whole genome shotgun (WGS) entry which is preliminary data.</text>
</comment>
<accession>A0ABP5DUN5</accession>
<evidence type="ECO:0008006" key="3">
    <source>
        <dbReference type="Google" id="ProtNLM"/>
    </source>
</evidence>
<evidence type="ECO:0000313" key="2">
    <source>
        <dbReference type="Proteomes" id="UP001500326"/>
    </source>
</evidence>